<evidence type="ECO:0000313" key="3">
    <source>
        <dbReference type="EMBL" id="RXZ54500.1"/>
    </source>
</evidence>
<name>A0A4Q2K2G2_9ACTN</name>
<keyword evidence="2" id="KW-0472">Membrane</keyword>
<accession>A0A4Q2K2G2</accession>
<evidence type="ECO:0000256" key="1">
    <source>
        <dbReference type="SAM" id="MobiDB-lite"/>
    </source>
</evidence>
<proteinExistence type="predicted"/>
<reference evidence="3 4" key="1">
    <citation type="submission" date="2019-01" db="EMBL/GenBank/DDBJ databases">
        <title>Senegalimassilia sp. nov. KGMB04484 isolated human feces.</title>
        <authorList>
            <person name="Han K.-I."/>
            <person name="Kim J.-S."/>
            <person name="Lee K.C."/>
            <person name="Suh M.K."/>
            <person name="Eom M.K."/>
            <person name="Lee J.H."/>
            <person name="Park S.-H."/>
            <person name="Kang S.W."/>
            <person name="Park J.-E."/>
            <person name="Oh B.S."/>
            <person name="Yu S.Y."/>
            <person name="Choi S.-H."/>
            <person name="Lee D.H."/>
            <person name="Yoon H."/>
            <person name="Kim B.-Y."/>
            <person name="Lee J.H."/>
            <person name="Lee J.-S."/>
        </authorList>
    </citation>
    <scope>NUCLEOTIDE SEQUENCE [LARGE SCALE GENOMIC DNA]</scope>
    <source>
        <strain evidence="3 4">KGMB04484</strain>
    </source>
</reference>
<dbReference type="RefSeq" id="WP_129424931.1">
    <property type="nucleotide sequence ID" value="NZ_SDPW01000001.1"/>
</dbReference>
<keyword evidence="4" id="KW-1185">Reference proteome</keyword>
<dbReference type="Proteomes" id="UP000293345">
    <property type="component" value="Unassembled WGS sequence"/>
</dbReference>
<sequence length="415" mass="41576">MDEERKTVRGESDAAERIDGAAASSCGESNTAGELAGGGEASGAATPSTARSASPLPSPSPTPTFSGTNRPARRARRLRWQAGVPASMTALALFSFTLLVGGVAGYVSTIPGLLYEPPVPSLVPLGLAFASTDDAAKLSVVSSDGPSRNVGPVDQQEVAEQNAVSAALGLGAFGGVLGAGSLAAGSPSGAVDASFTKAVEASKTPSSSAASNAGSNSSSSASSGSGSGAGAAGGGSSGATGGDSTAGGSSSGGSASGGSSETPTPSGPSEAEEAQVYALLVDHLNRVNTYVSRLNAAIGSFGSDALHGSLDVRQADYDECSAIDSQTLTDFLMLRNYDCPEGSRWTDQKGNLQRAYIALDQALTPYYNAWNLNLAYANPADGYNRWMEPIWNDQDANGNSVTAAQLNEVLASISL</sequence>
<organism evidence="3 4">
    <name type="scientific">Senegalimassilia faecalis</name>
    <dbReference type="NCBI Taxonomy" id="2509433"/>
    <lineage>
        <taxon>Bacteria</taxon>
        <taxon>Bacillati</taxon>
        <taxon>Actinomycetota</taxon>
        <taxon>Coriobacteriia</taxon>
        <taxon>Coriobacteriales</taxon>
        <taxon>Coriobacteriaceae</taxon>
        <taxon>Senegalimassilia</taxon>
    </lineage>
</organism>
<comment type="caution">
    <text evidence="3">The sequence shown here is derived from an EMBL/GenBank/DDBJ whole genome shotgun (WGS) entry which is preliminary data.</text>
</comment>
<feature type="compositionally biased region" description="Gly residues" evidence="1">
    <location>
        <begin position="225"/>
        <end position="256"/>
    </location>
</feature>
<keyword evidence="2" id="KW-0812">Transmembrane</keyword>
<feature type="compositionally biased region" description="Basic and acidic residues" evidence="1">
    <location>
        <begin position="1"/>
        <end position="19"/>
    </location>
</feature>
<dbReference type="EMBL" id="SDPW01000001">
    <property type="protein sequence ID" value="RXZ54500.1"/>
    <property type="molecule type" value="Genomic_DNA"/>
</dbReference>
<evidence type="ECO:0000313" key="4">
    <source>
        <dbReference type="Proteomes" id="UP000293345"/>
    </source>
</evidence>
<feature type="region of interest" description="Disordered" evidence="1">
    <location>
        <begin position="203"/>
        <end position="271"/>
    </location>
</feature>
<feature type="compositionally biased region" description="Low complexity" evidence="1">
    <location>
        <begin position="42"/>
        <end position="55"/>
    </location>
</feature>
<protein>
    <submittedName>
        <fullName evidence="3">Uncharacterized protein</fullName>
    </submittedName>
</protein>
<feature type="compositionally biased region" description="Low complexity" evidence="1">
    <location>
        <begin position="205"/>
        <end position="224"/>
    </location>
</feature>
<evidence type="ECO:0000256" key="2">
    <source>
        <dbReference type="SAM" id="Phobius"/>
    </source>
</evidence>
<feature type="transmembrane region" description="Helical" evidence="2">
    <location>
        <begin position="82"/>
        <end position="107"/>
    </location>
</feature>
<gene>
    <name evidence="3" type="ORF">ET524_08425</name>
</gene>
<dbReference type="AlphaFoldDB" id="A0A4Q2K2G2"/>
<dbReference type="OrthoDB" id="3197128at2"/>
<feature type="region of interest" description="Disordered" evidence="1">
    <location>
        <begin position="1"/>
        <end position="74"/>
    </location>
</feature>
<keyword evidence="2" id="KW-1133">Transmembrane helix</keyword>
<feature type="compositionally biased region" description="Low complexity" evidence="1">
    <location>
        <begin position="257"/>
        <end position="269"/>
    </location>
</feature>